<organism evidence="1 3">
    <name type="scientific">Candidatus Iainarchaeum sp</name>
    <dbReference type="NCBI Taxonomy" id="3101447"/>
    <lineage>
        <taxon>Archaea</taxon>
        <taxon>Candidatus Iainarchaeota</taxon>
        <taxon>Candidatus Iainarchaeia</taxon>
        <taxon>Candidatus Iainarchaeales</taxon>
        <taxon>Candidatus Iainarchaeaceae</taxon>
        <taxon>Candidatus Iainarchaeum</taxon>
    </lineage>
</organism>
<sequence>MPVARVVLGSYANTVLNVIKAKYDLKDKSQALNKFIELYGPEEVEPKVKESFVKKILKIEENYFKKYGNSKRMNPQELDELFETKK</sequence>
<comment type="caution">
    <text evidence="1">The sequence shown here is derived from an EMBL/GenBank/DDBJ whole genome shotgun (WGS) entry which is preliminary data.</text>
</comment>
<proteinExistence type="predicted"/>
<evidence type="ECO:0000313" key="2">
    <source>
        <dbReference type="EMBL" id="MBS3058093.1"/>
    </source>
</evidence>
<dbReference type="AlphaFoldDB" id="A0A7J4JU84"/>
<reference evidence="2" key="2">
    <citation type="submission" date="2021-03" db="EMBL/GenBank/DDBJ databases">
        <authorList>
            <person name="Jaffe A."/>
        </authorList>
    </citation>
    <scope>NUCLEOTIDE SEQUENCE</scope>
    <source>
        <strain evidence="2">RIFCSPLOWO2_01_FULL_43_13</strain>
    </source>
</reference>
<dbReference type="EMBL" id="DUFW01000024">
    <property type="protein sequence ID" value="HIH21341.1"/>
    <property type="molecule type" value="Genomic_DNA"/>
</dbReference>
<evidence type="ECO:0000313" key="3">
    <source>
        <dbReference type="Proteomes" id="UP000590964"/>
    </source>
</evidence>
<gene>
    <name evidence="1" type="ORF">HA222_01605</name>
    <name evidence="2" type="ORF">J4478_01700</name>
</gene>
<dbReference type="EMBL" id="JAGVWB010000010">
    <property type="protein sequence ID" value="MBS3058093.1"/>
    <property type="molecule type" value="Genomic_DNA"/>
</dbReference>
<evidence type="ECO:0000313" key="1">
    <source>
        <dbReference type="EMBL" id="HIH21341.1"/>
    </source>
</evidence>
<accession>A0A7J4JU84</accession>
<dbReference type="Proteomes" id="UP000680185">
    <property type="component" value="Unassembled WGS sequence"/>
</dbReference>
<name>A0A7J4JU84_9ARCH</name>
<protein>
    <submittedName>
        <fullName evidence="1">DUF2683 family protein</fullName>
    </submittedName>
</protein>
<reference evidence="1" key="1">
    <citation type="journal article" date="2020" name="bioRxiv">
        <title>A rank-normalized archaeal taxonomy based on genome phylogeny resolves widespread incomplete and uneven classifications.</title>
        <authorList>
            <person name="Rinke C."/>
            <person name="Chuvochina M."/>
            <person name="Mussig A.J."/>
            <person name="Chaumeil P.-A."/>
            <person name="Waite D.W."/>
            <person name="Whitman W.B."/>
            <person name="Parks D.H."/>
            <person name="Hugenholtz P."/>
        </authorList>
    </citation>
    <scope>NUCLEOTIDE SEQUENCE</scope>
    <source>
        <strain evidence="1">UBA10191</strain>
    </source>
</reference>
<reference evidence="2" key="3">
    <citation type="submission" date="2021-05" db="EMBL/GenBank/DDBJ databases">
        <title>Protein family content uncovers lineage relationships and bacterial pathway maintenance mechanisms in DPANN archaea.</title>
        <authorList>
            <person name="Castelle C.J."/>
            <person name="Meheust R."/>
            <person name="Jaffe A.L."/>
            <person name="Seitz K."/>
            <person name="Gong X."/>
            <person name="Baker B.J."/>
            <person name="Banfield J.F."/>
        </authorList>
    </citation>
    <scope>NUCLEOTIDE SEQUENCE</scope>
    <source>
        <strain evidence="2">RIFCSPLOWO2_01_FULL_43_13</strain>
    </source>
</reference>
<dbReference type="Proteomes" id="UP000590964">
    <property type="component" value="Unassembled WGS sequence"/>
</dbReference>